<dbReference type="STRING" id="313368.SAMN04488012_10842"/>
<dbReference type="Pfam" id="PF13403">
    <property type="entry name" value="Hint_2"/>
    <property type="match status" value="1"/>
</dbReference>
<accession>A0A1M6IN19</accession>
<name>A0A1M6IN19_9RHOB</name>
<dbReference type="AlphaFoldDB" id="A0A1M6IN19"/>
<dbReference type="Proteomes" id="UP000184040">
    <property type="component" value="Unassembled WGS sequence"/>
</dbReference>
<dbReference type="SUPFAM" id="SSF51294">
    <property type="entry name" value="Hedgehog/intein (Hint) domain"/>
    <property type="match status" value="1"/>
</dbReference>
<keyword evidence="3" id="KW-1185">Reference proteome</keyword>
<protein>
    <submittedName>
        <fullName evidence="2">Hint domain-containing protein</fullName>
    </submittedName>
</protein>
<evidence type="ECO:0000313" key="3">
    <source>
        <dbReference type="Proteomes" id="UP000184040"/>
    </source>
</evidence>
<dbReference type="EMBL" id="FQZA01000008">
    <property type="protein sequence ID" value="SHJ35798.1"/>
    <property type="molecule type" value="Genomic_DNA"/>
</dbReference>
<evidence type="ECO:0000313" key="2">
    <source>
        <dbReference type="EMBL" id="SHJ35798.1"/>
    </source>
</evidence>
<reference evidence="2 3" key="1">
    <citation type="submission" date="2016-11" db="EMBL/GenBank/DDBJ databases">
        <authorList>
            <person name="Jaros S."/>
            <person name="Januszkiewicz K."/>
            <person name="Wedrychowicz H."/>
        </authorList>
    </citation>
    <scope>NUCLEOTIDE SEQUENCE [LARGE SCALE GENOMIC DNA]</scope>
    <source>
        <strain evidence="2 3">DSM 26892</strain>
    </source>
</reference>
<dbReference type="Gene3D" id="2.170.16.10">
    <property type="entry name" value="Hedgehog/Intein (Hint) domain"/>
    <property type="match status" value="1"/>
</dbReference>
<feature type="domain" description="Hedgehog/Intein (Hint)" evidence="1">
    <location>
        <begin position="84"/>
        <end position="230"/>
    </location>
</feature>
<dbReference type="InterPro" id="IPR036844">
    <property type="entry name" value="Hint_dom_sf"/>
</dbReference>
<organism evidence="2 3">
    <name type="scientific">Palleronia salina</name>
    <dbReference type="NCBI Taxonomy" id="313368"/>
    <lineage>
        <taxon>Bacteria</taxon>
        <taxon>Pseudomonadati</taxon>
        <taxon>Pseudomonadota</taxon>
        <taxon>Alphaproteobacteria</taxon>
        <taxon>Rhodobacterales</taxon>
        <taxon>Roseobacteraceae</taxon>
        <taxon>Palleronia</taxon>
    </lineage>
</organism>
<dbReference type="InterPro" id="IPR028992">
    <property type="entry name" value="Hedgehog/Intein_dom"/>
</dbReference>
<evidence type="ECO:0000259" key="1">
    <source>
        <dbReference type="Pfam" id="PF13403"/>
    </source>
</evidence>
<gene>
    <name evidence="2" type="ORF">SAMN04488012_10842</name>
</gene>
<proteinExistence type="predicted"/>
<sequence>MLRRAAVDIGEPLDPEAAHLDPDRAFTVTDGRQVWRLALIETALAAQPLLMAQGSLPPRGRDLWVVRAPEPSPSRLMRPDPRVICFTSGTPLLTPDGYRPVEDLCVGDRIMTRDDGAQEILWIGETTLSGARLAAAPHLRPVRLRAHAMADGMPDGDLLVSPRHRILVGGQAARDLFNTPEVLVAARDLVNDRTILVDHSSRSVRYVHILMERHQVIFANGIASESFHPADADLDALAPADRVALERAVPGLPANPESYGDLARRTLGPAEAAILLQGARSDALTLSAGRV</sequence>